<dbReference type="EMBL" id="BPVZ01000060">
    <property type="protein sequence ID" value="GKV22588.1"/>
    <property type="molecule type" value="Genomic_DNA"/>
</dbReference>
<dbReference type="PANTHER" id="PTHR48007">
    <property type="entry name" value="LEUCINE-RICH REPEAT RECEPTOR-LIKE PROTEIN KINASE PXC1"/>
    <property type="match status" value="1"/>
</dbReference>
<name>A0AAV5KDE8_9ROSI</name>
<comment type="caution">
    <text evidence="3">The sequence shown here is derived from an EMBL/GenBank/DDBJ whole genome shotgun (WGS) entry which is preliminary data.</text>
</comment>
<dbReference type="Pfam" id="PF07714">
    <property type="entry name" value="PK_Tyr_Ser-Thr"/>
    <property type="match status" value="1"/>
</dbReference>
<organism evidence="3 4">
    <name type="scientific">Rubroshorea leprosula</name>
    <dbReference type="NCBI Taxonomy" id="152421"/>
    <lineage>
        <taxon>Eukaryota</taxon>
        <taxon>Viridiplantae</taxon>
        <taxon>Streptophyta</taxon>
        <taxon>Embryophyta</taxon>
        <taxon>Tracheophyta</taxon>
        <taxon>Spermatophyta</taxon>
        <taxon>Magnoliopsida</taxon>
        <taxon>eudicotyledons</taxon>
        <taxon>Gunneridae</taxon>
        <taxon>Pentapetalae</taxon>
        <taxon>rosids</taxon>
        <taxon>malvids</taxon>
        <taxon>Malvales</taxon>
        <taxon>Dipterocarpaceae</taxon>
        <taxon>Rubroshorea</taxon>
    </lineage>
</organism>
<dbReference type="Gene3D" id="1.10.510.10">
    <property type="entry name" value="Transferase(Phosphotransferase) domain 1"/>
    <property type="match status" value="1"/>
</dbReference>
<dbReference type="Proteomes" id="UP001054252">
    <property type="component" value="Unassembled WGS sequence"/>
</dbReference>
<protein>
    <recommendedName>
        <fullName evidence="2">Serine-threonine/tyrosine-protein kinase catalytic domain-containing protein</fullName>
    </recommendedName>
</protein>
<gene>
    <name evidence="3" type="ORF">SLEP1_g32446</name>
</gene>
<dbReference type="SUPFAM" id="SSF56112">
    <property type="entry name" value="Protein kinase-like (PK-like)"/>
    <property type="match status" value="1"/>
</dbReference>
<feature type="domain" description="Serine-threonine/tyrosine-protein kinase catalytic" evidence="2">
    <location>
        <begin position="69"/>
        <end position="175"/>
    </location>
</feature>
<keyword evidence="4" id="KW-1185">Reference proteome</keyword>
<dbReference type="InterPro" id="IPR001245">
    <property type="entry name" value="Ser-Thr/Tyr_kinase_cat_dom"/>
</dbReference>
<feature type="region of interest" description="Disordered" evidence="1">
    <location>
        <begin position="1"/>
        <end position="20"/>
    </location>
</feature>
<dbReference type="GO" id="GO:0004672">
    <property type="term" value="F:protein kinase activity"/>
    <property type="evidence" value="ECO:0007669"/>
    <property type="project" value="InterPro"/>
</dbReference>
<proteinExistence type="predicted"/>
<sequence>MIKQKRLEEKGEGKSHSQYYNESKGIRISVEDSRLVPFANEEKGKLVSKNNEDEEASFELTDLLKASAEGLGKRIFGNTYKAMMVGGRSAVVVKRLRDLRPLNREEFVKQLEKIVSFKHRKLLPFLAYFDSTDKKFFIFKHEEKGNLISLLHGKSHNNFIKQFVGFLSSLTKMMELNRSQRNPGQDSLQMALQIISPPVAAQLMSSFKSTEYQAAKRVSKKSVVWTYGCLSLELLTGRMWVNTAPAGINGVDLCGWVHRAVREERTAEILDLEIAVQRSSTPGW</sequence>
<feature type="compositionally biased region" description="Basic and acidic residues" evidence="1">
    <location>
        <begin position="1"/>
        <end position="15"/>
    </location>
</feature>
<dbReference type="InterPro" id="IPR046959">
    <property type="entry name" value="PRK1-6/SRF4-like"/>
</dbReference>
<evidence type="ECO:0000259" key="2">
    <source>
        <dbReference type="Pfam" id="PF07714"/>
    </source>
</evidence>
<evidence type="ECO:0000256" key="1">
    <source>
        <dbReference type="SAM" id="MobiDB-lite"/>
    </source>
</evidence>
<dbReference type="InterPro" id="IPR011009">
    <property type="entry name" value="Kinase-like_dom_sf"/>
</dbReference>
<dbReference type="PANTHER" id="PTHR48007:SF43">
    <property type="entry name" value="POLLEN RECEPTOR-LIKE KINASE 4"/>
    <property type="match status" value="1"/>
</dbReference>
<dbReference type="AlphaFoldDB" id="A0AAV5KDE8"/>
<reference evidence="3 4" key="1">
    <citation type="journal article" date="2021" name="Commun. Biol.">
        <title>The genome of Shorea leprosula (Dipterocarpaceae) highlights the ecological relevance of drought in aseasonal tropical rainforests.</title>
        <authorList>
            <person name="Ng K.K.S."/>
            <person name="Kobayashi M.J."/>
            <person name="Fawcett J.A."/>
            <person name="Hatakeyama M."/>
            <person name="Paape T."/>
            <person name="Ng C.H."/>
            <person name="Ang C.C."/>
            <person name="Tnah L.H."/>
            <person name="Lee C.T."/>
            <person name="Nishiyama T."/>
            <person name="Sese J."/>
            <person name="O'Brien M.J."/>
            <person name="Copetti D."/>
            <person name="Mohd Noor M.I."/>
            <person name="Ong R.C."/>
            <person name="Putra M."/>
            <person name="Sireger I.Z."/>
            <person name="Indrioko S."/>
            <person name="Kosugi Y."/>
            <person name="Izuno A."/>
            <person name="Isagi Y."/>
            <person name="Lee S.L."/>
            <person name="Shimizu K.K."/>
        </authorList>
    </citation>
    <scope>NUCLEOTIDE SEQUENCE [LARGE SCALE GENOMIC DNA]</scope>
    <source>
        <strain evidence="3">214</strain>
    </source>
</reference>
<evidence type="ECO:0000313" key="4">
    <source>
        <dbReference type="Proteomes" id="UP001054252"/>
    </source>
</evidence>
<dbReference type="Gene3D" id="3.30.200.20">
    <property type="entry name" value="Phosphorylase Kinase, domain 1"/>
    <property type="match status" value="1"/>
</dbReference>
<evidence type="ECO:0000313" key="3">
    <source>
        <dbReference type="EMBL" id="GKV22588.1"/>
    </source>
</evidence>
<accession>A0AAV5KDE8</accession>